<dbReference type="PATRIC" id="fig|1310607.3.peg.136"/>
<accession>A0A009QHL9</accession>
<dbReference type="EMBL" id="JEXD01000001">
    <property type="protein sequence ID" value="EXC09898.1"/>
    <property type="molecule type" value="Genomic_DNA"/>
</dbReference>
<evidence type="ECO:0000313" key="1">
    <source>
        <dbReference type="EMBL" id="EXC09898.1"/>
    </source>
</evidence>
<dbReference type="Proteomes" id="UP000021108">
    <property type="component" value="Unassembled WGS sequence"/>
</dbReference>
<reference evidence="1 2" key="1">
    <citation type="submission" date="2014-02" db="EMBL/GenBank/DDBJ databases">
        <title>Comparative genomics and transcriptomics to identify genetic mechanisms underlying the emergence of carbapenem resistant Acinetobacter baumannii (CRAb).</title>
        <authorList>
            <person name="Harris A.D."/>
            <person name="Johnson K.J."/>
            <person name="George J."/>
            <person name="Shefchek K."/>
            <person name="Daugherty S.C."/>
            <person name="Parankush S."/>
            <person name="Sadzewicz L."/>
            <person name="Tallon L."/>
            <person name="Sengamalay N."/>
            <person name="Hazen T.H."/>
            <person name="Rasko D.A."/>
        </authorList>
    </citation>
    <scope>NUCLEOTIDE SEQUENCE [LARGE SCALE GENOMIC DNA]</scope>
    <source>
        <strain evidence="1 2">625974</strain>
    </source>
</reference>
<gene>
    <name evidence="1" type="ORF">J506_0135</name>
</gene>
<name>A0A009QHL9_ACIBA</name>
<dbReference type="AlphaFoldDB" id="A0A009QHL9"/>
<protein>
    <submittedName>
        <fullName evidence="1">Uncharacterized protein</fullName>
    </submittedName>
</protein>
<comment type="caution">
    <text evidence="1">The sequence shown here is derived from an EMBL/GenBank/DDBJ whole genome shotgun (WGS) entry which is preliminary data.</text>
</comment>
<evidence type="ECO:0000313" key="2">
    <source>
        <dbReference type="Proteomes" id="UP000021108"/>
    </source>
</evidence>
<sequence length="166" mass="19176">MAGSQREINTNLGRIIFHSNYDTKPANVEIDLKSTTNMCVSKDEGYLTACEGWQNLVPVKKIVPYTFGMKQAHWDHVKERQPFEYDMALHFGLQFDLREIEKATPGLIYTEYFHTLMYLRFASYITDVATSRAGKALFELAKDVFEIRAAANYKDIPEMRFCSKPD</sequence>
<organism evidence="1 2">
    <name type="scientific">Acinetobacter baumannii 625974</name>
    <dbReference type="NCBI Taxonomy" id="1310607"/>
    <lineage>
        <taxon>Bacteria</taxon>
        <taxon>Pseudomonadati</taxon>
        <taxon>Pseudomonadota</taxon>
        <taxon>Gammaproteobacteria</taxon>
        <taxon>Moraxellales</taxon>
        <taxon>Moraxellaceae</taxon>
        <taxon>Acinetobacter</taxon>
        <taxon>Acinetobacter calcoaceticus/baumannii complex</taxon>
    </lineage>
</organism>
<proteinExistence type="predicted"/>